<name>U2DUD6_9MOLU</name>
<evidence type="ECO:0000313" key="7">
    <source>
        <dbReference type="EMBL" id="ERJ12012.1"/>
    </source>
</evidence>
<comment type="similarity">
    <text evidence="1 4">Belongs to the D-isomer specific 2-hydroxyacid dehydrogenase family.</text>
</comment>
<dbReference type="OrthoDB" id="9786364at2"/>
<dbReference type="EC" id="1.1.1.95" evidence="7"/>
<dbReference type="EMBL" id="AFNU02000006">
    <property type="protein sequence ID" value="ERJ12012.1"/>
    <property type="molecule type" value="Genomic_DNA"/>
</dbReference>
<comment type="caution">
    <text evidence="7">The sequence shown here is derived from an EMBL/GenBank/DDBJ whole genome shotgun (WGS) entry which is preliminary data.</text>
</comment>
<dbReference type="PANTHER" id="PTHR10996:SF178">
    <property type="entry name" value="2-HYDROXYACID DEHYDROGENASE YGL185C-RELATED"/>
    <property type="match status" value="1"/>
</dbReference>
<evidence type="ECO:0000259" key="6">
    <source>
        <dbReference type="Pfam" id="PF02826"/>
    </source>
</evidence>
<evidence type="ECO:0000256" key="4">
    <source>
        <dbReference type="RuleBase" id="RU003719"/>
    </source>
</evidence>
<dbReference type="RefSeq" id="WP_008827381.1">
    <property type="nucleotide sequence ID" value="NZ_AFNU02000006.1"/>
</dbReference>
<evidence type="ECO:0000256" key="2">
    <source>
        <dbReference type="ARBA" id="ARBA00023002"/>
    </source>
</evidence>
<dbReference type="SUPFAM" id="SSF51735">
    <property type="entry name" value="NAD(P)-binding Rossmann-fold domains"/>
    <property type="match status" value="1"/>
</dbReference>
<dbReference type="InParanoid" id="U2DUD6"/>
<keyword evidence="8" id="KW-1185">Reference proteome</keyword>
<dbReference type="Gene3D" id="3.40.50.720">
    <property type="entry name" value="NAD(P)-binding Rossmann-like Domain"/>
    <property type="match status" value="2"/>
</dbReference>
<dbReference type="PANTHER" id="PTHR10996">
    <property type="entry name" value="2-HYDROXYACID DEHYDROGENASE-RELATED"/>
    <property type="match status" value="1"/>
</dbReference>
<proteinExistence type="inferred from homology"/>
<dbReference type="GO" id="GO:0051287">
    <property type="term" value="F:NAD binding"/>
    <property type="evidence" value="ECO:0007669"/>
    <property type="project" value="InterPro"/>
</dbReference>
<sequence>MNIFIKAGNSKEIWEKELSNIKSKHQEMTINYGANNKDEDLSEVDILVAGRITAKELDAAKQLKAIFVPFTGVNQLPLKELKDRNISVFNSHVNAPYIAEKALALALSILGRIVELDHRLREKQWGGHDGSTLWTSLQGMKCGILGMGEIGQHIVKLLEPFNPRIVTMERYNKRPIPSKSVEFHKTAEEVCMTSDIVFISLPSTEQTNNMIDEKVLANMKGKFIVNVGRANVVNEKGLYNSLKNQTLKGAAFDVWYQYRDKEGNRSYPSQYPLHELPNFVLSPHCSAHTEGAGPRHYNDTAKKIGQYLKDKNSIREINTELGY</sequence>
<dbReference type="GO" id="GO:0004617">
    <property type="term" value="F:phosphoglycerate dehydrogenase activity"/>
    <property type="evidence" value="ECO:0007669"/>
    <property type="project" value="UniProtKB-EC"/>
</dbReference>
<reference evidence="7 8" key="1">
    <citation type="journal article" date="2011" name="J. Bacteriol.">
        <title>Genome sequence of Haloplasma contractile, an unusual contractile bacterium from a deep-sea anoxic brine lake.</title>
        <authorList>
            <person name="Antunes A."/>
            <person name="Alam I."/>
            <person name="El Dorry H."/>
            <person name="Siam R."/>
            <person name="Robertson A."/>
            <person name="Bajic V.B."/>
            <person name="Stingl U."/>
        </authorList>
    </citation>
    <scope>NUCLEOTIDE SEQUENCE [LARGE SCALE GENOMIC DNA]</scope>
    <source>
        <strain evidence="7 8">SSD-17B</strain>
    </source>
</reference>
<dbReference type="GO" id="GO:0030267">
    <property type="term" value="F:glyoxylate reductase (NADPH) activity"/>
    <property type="evidence" value="ECO:0007669"/>
    <property type="project" value="TreeGrafter"/>
</dbReference>
<protein>
    <submittedName>
        <fullName evidence="7">D-3-phosphoglycerate dehydrogenase protein</fullName>
        <ecNumber evidence="7">1.1.1.95</ecNumber>
    </submittedName>
</protein>
<dbReference type="InterPro" id="IPR006140">
    <property type="entry name" value="D-isomer_DH_NAD-bd"/>
</dbReference>
<keyword evidence="2 4" id="KW-0560">Oxidoreductase</keyword>
<feature type="domain" description="D-isomer specific 2-hydroxyacid dehydrogenase NAD-binding" evidence="6">
    <location>
        <begin position="103"/>
        <end position="286"/>
    </location>
</feature>
<evidence type="ECO:0000256" key="3">
    <source>
        <dbReference type="ARBA" id="ARBA00023027"/>
    </source>
</evidence>
<evidence type="ECO:0000256" key="1">
    <source>
        <dbReference type="ARBA" id="ARBA00005854"/>
    </source>
</evidence>
<dbReference type="AlphaFoldDB" id="U2DUD6"/>
<evidence type="ECO:0000259" key="5">
    <source>
        <dbReference type="Pfam" id="PF00389"/>
    </source>
</evidence>
<dbReference type="CDD" id="cd12165">
    <property type="entry name" value="2-Hacid_dh_6"/>
    <property type="match status" value="1"/>
</dbReference>
<dbReference type="SUPFAM" id="SSF52283">
    <property type="entry name" value="Formate/glycerate dehydrogenase catalytic domain-like"/>
    <property type="match status" value="1"/>
</dbReference>
<dbReference type="Proteomes" id="UP000005707">
    <property type="component" value="Unassembled WGS sequence"/>
</dbReference>
<gene>
    <name evidence="7" type="ORF">HLPCO_001926</name>
</gene>
<evidence type="ECO:0000313" key="8">
    <source>
        <dbReference type="Proteomes" id="UP000005707"/>
    </source>
</evidence>
<dbReference type="eggNOG" id="COG0111">
    <property type="taxonomic scope" value="Bacteria"/>
</dbReference>
<dbReference type="InterPro" id="IPR006139">
    <property type="entry name" value="D-isomer_2_OHA_DH_cat_dom"/>
</dbReference>
<dbReference type="Pfam" id="PF00389">
    <property type="entry name" value="2-Hacid_dh"/>
    <property type="match status" value="1"/>
</dbReference>
<dbReference type="GO" id="GO:0005829">
    <property type="term" value="C:cytosol"/>
    <property type="evidence" value="ECO:0007669"/>
    <property type="project" value="TreeGrafter"/>
</dbReference>
<feature type="domain" description="D-isomer specific 2-hydroxyacid dehydrogenase catalytic" evidence="5">
    <location>
        <begin position="21"/>
        <end position="317"/>
    </location>
</feature>
<accession>U2DUD6</accession>
<dbReference type="InterPro" id="IPR050223">
    <property type="entry name" value="D-isomer_2-hydroxyacid_DH"/>
</dbReference>
<dbReference type="InterPro" id="IPR036291">
    <property type="entry name" value="NAD(P)-bd_dom_sf"/>
</dbReference>
<keyword evidence="3" id="KW-0520">NAD</keyword>
<dbReference type="STRING" id="1033810.HLPCO_001926"/>
<organism evidence="7 8">
    <name type="scientific">Haloplasma contractile SSD-17B</name>
    <dbReference type="NCBI Taxonomy" id="1033810"/>
    <lineage>
        <taxon>Bacteria</taxon>
        <taxon>Bacillati</taxon>
        <taxon>Mycoplasmatota</taxon>
        <taxon>Mollicutes</taxon>
        <taxon>Haloplasmatales</taxon>
        <taxon>Haloplasmataceae</taxon>
        <taxon>Haloplasma</taxon>
    </lineage>
</organism>
<dbReference type="GO" id="GO:0016618">
    <property type="term" value="F:hydroxypyruvate reductase [NAD(P)H] activity"/>
    <property type="evidence" value="ECO:0007669"/>
    <property type="project" value="TreeGrafter"/>
</dbReference>
<dbReference type="Pfam" id="PF02826">
    <property type="entry name" value="2-Hacid_dh_C"/>
    <property type="match status" value="1"/>
</dbReference>
<reference evidence="7 8" key="2">
    <citation type="journal article" date="2013" name="PLoS ONE">
        <title>INDIGO - INtegrated Data Warehouse of MIcrobial GenOmes with Examples from the Red Sea Extremophiles.</title>
        <authorList>
            <person name="Alam I."/>
            <person name="Antunes A."/>
            <person name="Kamau A.A."/>
            <person name="Ba Alawi W."/>
            <person name="Kalkatawi M."/>
            <person name="Stingl U."/>
            <person name="Bajic V.B."/>
        </authorList>
    </citation>
    <scope>NUCLEOTIDE SEQUENCE [LARGE SCALE GENOMIC DNA]</scope>
    <source>
        <strain evidence="7 8">SSD-17B</strain>
    </source>
</reference>